<protein>
    <recommendedName>
        <fullName evidence="4">Lipoprotein</fullName>
    </recommendedName>
</protein>
<proteinExistence type="predicted"/>
<feature type="signal peptide" evidence="1">
    <location>
        <begin position="1"/>
        <end position="22"/>
    </location>
</feature>
<evidence type="ECO:0008006" key="4">
    <source>
        <dbReference type="Google" id="ProtNLM"/>
    </source>
</evidence>
<dbReference type="EMBL" id="JRLY01000036">
    <property type="protein sequence ID" value="KGO90893.1"/>
    <property type="molecule type" value="Genomic_DNA"/>
</dbReference>
<dbReference type="AlphaFoldDB" id="A0A0A2MHE0"/>
<evidence type="ECO:0000313" key="2">
    <source>
        <dbReference type="EMBL" id="KGO90893.1"/>
    </source>
</evidence>
<dbReference type="InterPro" id="IPR046219">
    <property type="entry name" value="DUF6252"/>
</dbReference>
<evidence type="ECO:0000313" key="3">
    <source>
        <dbReference type="Proteomes" id="UP000030111"/>
    </source>
</evidence>
<gene>
    <name evidence="2" type="ORF">Q766_20895</name>
</gene>
<reference evidence="2 3" key="1">
    <citation type="submission" date="2013-09" db="EMBL/GenBank/DDBJ databases">
        <authorList>
            <person name="Zeng Z."/>
            <person name="Chen C."/>
        </authorList>
    </citation>
    <scope>NUCLEOTIDE SEQUENCE [LARGE SCALE GENOMIC DNA]</scope>
    <source>
        <strain evidence="2 3">WB 4.1-42</strain>
    </source>
</reference>
<accession>A0A0A2MHE0</accession>
<feature type="chain" id="PRO_5001992189" description="Lipoprotein" evidence="1">
    <location>
        <begin position="23"/>
        <end position="296"/>
    </location>
</feature>
<evidence type="ECO:0000256" key="1">
    <source>
        <dbReference type="SAM" id="SignalP"/>
    </source>
</evidence>
<dbReference type="eggNOG" id="ENOG5033WKW">
    <property type="taxonomic scope" value="Bacteria"/>
</dbReference>
<dbReference type="PROSITE" id="PS51257">
    <property type="entry name" value="PROKAR_LIPOPROTEIN"/>
    <property type="match status" value="1"/>
</dbReference>
<dbReference type="RefSeq" id="WP_026990698.1">
    <property type="nucleotide sequence ID" value="NZ_AUGP01000017.1"/>
</dbReference>
<organism evidence="2 3">
    <name type="scientific">Flavobacterium subsaxonicum WB 4.1-42 = DSM 21790</name>
    <dbReference type="NCBI Taxonomy" id="1121898"/>
    <lineage>
        <taxon>Bacteria</taxon>
        <taxon>Pseudomonadati</taxon>
        <taxon>Bacteroidota</taxon>
        <taxon>Flavobacteriia</taxon>
        <taxon>Flavobacteriales</taxon>
        <taxon>Flavobacteriaceae</taxon>
        <taxon>Flavobacterium</taxon>
    </lineage>
</organism>
<keyword evidence="3" id="KW-1185">Reference proteome</keyword>
<dbReference type="OrthoDB" id="1329515at2"/>
<comment type="caution">
    <text evidence="2">The sequence shown here is derived from an EMBL/GenBank/DDBJ whole genome shotgun (WGS) entry which is preliminary data.</text>
</comment>
<dbReference type="Pfam" id="PF19765">
    <property type="entry name" value="DUF6252"/>
    <property type="match status" value="1"/>
</dbReference>
<dbReference type="Proteomes" id="UP000030111">
    <property type="component" value="Unassembled WGS sequence"/>
</dbReference>
<dbReference type="STRING" id="1121898.GCA_000422725_01860"/>
<name>A0A0A2MHE0_9FLAO</name>
<sequence length="296" mass="32360">MKKLYALKAVVLVLFVSLFASCSDDDSSSTDNNNNPTPIEQHFDYSYDGQVVPVTILQAVRVEDHFAVSATTADGLKNVEIEFNKHGNLVEALAINGFDWQAAYYYNKSNYFTFTLIEIDEENKTIEGTFSGKVFDDEYDITSDFNTVSGSFKVVYTEEQPQVAGLHFDAAINGTNWYGTGSNQSFDLAGKAELSNVSDDKYELTLVINTDEVATGTYVFNNDSAFNKVKVGIFNPAEGYALDTDINSGTLTITQITPGTLYTIIEGTFSVTATDPATGQAITVTNGSFKTAYDNN</sequence>
<keyword evidence="1" id="KW-0732">Signal</keyword>